<evidence type="ECO:0000313" key="2">
    <source>
        <dbReference type="Proteomes" id="UP000324222"/>
    </source>
</evidence>
<sequence length="103" mass="11843">MVDQGNNKYMPRHDSVPLSLRTVYDPAAMMRMCQDLFLRGVILDLMQQTRLQEALHILSEVKVLKAFLGKRQSHGRPYKACQLGNSKFTEELVRCEESLESSD</sequence>
<name>A0A5B7G6M5_PORTR</name>
<proteinExistence type="predicted"/>
<dbReference type="Proteomes" id="UP000324222">
    <property type="component" value="Unassembled WGS sequence"/>
</dbReference>
<keyword evidence="2" id="KW-1185">Reference proteome</keyword>
<gene>
    <name evidence="1" type="ORF">E2C01_046078</name>
</gene>
<protein>
    <submittedName>
        <fullName evidence="1">Uncharacterized protein</fullName>
    </submittedName>
</protein>
<organism evidence="1 2">
    <name type="scientific">Portunus trituberculatus</name>
    <name type="common">Swimming crab</name>
    <name type="synonym">Neptunus trituberculatus</name>
    <dbReference type="NCBI Taxonomy" id="210409"/>
    <lineage>
        <taxon>Eukaryota</taxon>
        <taxon>Metazoa</taxon>
        <taxon>Ecdysozoa</taxon>
        <taxon>Arthropoda</taxon>
        <taxon>Crustacea</taxon>
        <taxon>Multicrustacea</taxon>
        <taxon>Malacostraca</taxon>
        <taxon>Eumalacostraca</taxon>
        <taxon>Eucarida</taxon>
        <taxon>Decapoda</taxon>
        <taxon>Pleocyemata</taxon>
        <taxon>Brachyura</taxon>
        <taxon>Eubrachyura</taxon>
        <taxon>Portunoidea</taxon>
        <taxon>Portunidae</taxon>
        <taxon>Portuninae</taxon>
        <taxon>Portunus</taxon>
    </lineage>
</organism>
<dbReference type="AlphaFoldDB" id="A0A5B7G6M5"/>
<comment type="caution">
    <text evidence="1">The sequence shown here is derived from an EMBL/GenBank/DDBJ whole genome shotgun (WGS) entry which is preliminary data.</text>
</comment>
<reference evidence="1 2" key="1">
    <citation type="submission" date="2019-05" db="EMBL/GenBank/DDBJ databases">
        <title>Another draft genome of Portunus trituberculatus and its Hox gene families provides insights of decapod evolution.</title>
        <authorList>
            <person name="Jeong J.-H."/>
            <person name="Song I."/>
            <person name="Kim S."/>
            <person name="Choi T."/>
            <person name="Kim D."/>
            <person name="Ryu S."/>
            <person name="Kim W."/>
        </authorList>
    </citation>
    <scope>NUCLEOTIDE SEQUENCE [LARGE SCALE GENOMIC DNA]</scope>
    <source>
        <tissue evidence="1">Muscle</tissue>
    </source>
</reference>
<evidence type="ECO:0000313" key="1">
    <source>
        <dbReference type="EMBL" id="MPC52214.1"/>
    </source>
</evidence>
<accession>A0A5B7G6M5</accession>
<dbReference type="EMBL" id="VSRR010010706">
    <property type="protein sequence ID" value="MPC52214.1"/>
    <property type="molecule type" value="Genomic_DNA"/>
</dbReference>